<dbReference type="AlphaFoldDB" id="A6I093"/>
<proteinExistence type="inferred from homology"/>
<feature type="transmembrane region" description="Helical" evidence="6">
    <location>
        <begin position="115"/>
        <end position="134"/>
    </location>
</feature>
<dbReference type="GO" id="GO:0016020">
    <property type="term" value="C:membrane"/>
    <property type="evidence" value="ECO:0007669"/>
    <property type="project" value="UniProtKB-SubCell"/>
</dbReference>
<name>A6I093_RAT</name>
<evidence type="ECO:0000256" key="4">
    <source>
        <dbReference type="ARBA" id="ARBA00022989"/>
    </source>
</evidence>
<protein>
    <submittedName>
        <fullName evidence="7">Membrane-spanning 4-domains, subfamily A, member 4 (Predicted), isoform CRA_a</fullName>
    </submittedName>
</protein>
<keyword evidence="3 6" id="KW-0812">Transmembrane</keyword>
<comment type="subcellular location">
    <subcellularLocation>
        <location evidence="1">Membrane</location>
        <topology evidence="1">Multi-pass membrane protein</topology>
    </subcellularLocation>
</comment>
<dbReference type="InterPro" id="IPR030417">
    <property type="entry name" value="MS4A"/>
</dbReference>
<evidence type="ECO:0000313" key="8">
    <source>
        <dbReference type="Proteomes" id="UP000234681"/>
    </source>
</evidence>
<organism evidence="7 8">
    <name type="scientific">Rattus norvegicus</name>
    <name type="common">Rat</name>
    <dbReference type="NCBI Taxonomy" id="10116"/>
    <lineage>
        <taxon>Eukaryota</taxon>
        <taxon>Metazoa</taxon>
        <taxon>Chordata</taxon>
        <taxon>Craniata</taxon>
        <taxon>Vertebrata</taxon>
        <taxon>Euteleostomi</taxon>
        <taxon>Mammalia</taxon>
        <taxon>Eutheria</taxon>
        <taxon>Euarchontoglires</taxon>
        <taxon>Glires</taxon>
        <taxon>Rodentia</taxon>
        <taxon>Myomorpha</taxon>
        <taxon>Muroidea</taxon>
        <taxon>Muridae</taxon>
        <taxon>Murinae</taxon>
        <taxon>Rattus</taxon>
    </lineage>
</organism>
<evidence type="ECO:0000256" key="3">
    <source>
        <dbReference type="ARBA" id="ARBA00022692"/>
    </source>
</evidence>
<evidence type="ECO:0000256" key="6">
    <source>
        <dbReference type="SAM" id="Phobius"/>
    </source>
</evidence>
<evidence type="ECO:0000256" key="2">
    <source>
        <dbReference type="ARBA" id="ARBA00009565"/>
    </source>
</evidence>
<feature type="non-terminal residue" evidence="7">
    <location>
        <position position="151"/>
    </location>
</feature>
<evidence type="ECO:0000256" key="5">
    <source>
        <dbReference type="ARBA" id="ARBA00023136"/>
    </source>
</evidence>
<sequence length="151" mass="16340">MITIQGTGQTALEAGYGAQQNGQPLYVDSHSWKRMTEKFLKGEPKILGIVQIVIAIMNLSIGLMMIGATVSSGEILPISVYIGYPIWGSIMFIISGSFSIVAGRRTTKGLVRSSLGLNITSSVFAFAGMIINSLSPSIYSFHVYFCTYRST</sequence>
<accession>A6I093</accession>
<feature type="transmembrane region" description="Helical" evidence="6">
    <location>
        <begin position="46"/>
        <end position="70"/>
    </location>
</feature>
<feature type="transmembrane region" description="Helical" evidence="6">
    <location>
        <begin position="82"/>
        <end position="103"/>
    </location>
</feature>
<dbReference type="Proteomes" id="UP000234681">
    <property type="component" value="Chromosome 1"/>
</dbReference>
<dbReference type="InterPro" id="IPR007237">
    <property type="entry name" value="CD20-like"/>
</dbReference>
<gene>
    <name evidence="7" type="primary">Ms4a4a_predicted</name>
    <name evidence="7" type="ORF">rCG_48507</name>
</gene>
<reference evidence="8" key="1">
    <citation type="submission" date="2005-09" db="EMBL/GenBank/DDBJ databases">
        <authorList>
            <person name="Mural R.J."/>
            <person name="Li P.W."/>
            <person name="Adams M.D."/>
            <person name="Amanatides P.G."/>
            <person name="Baden-Tillson H."/>
            <person name="Barnstead M."/>
            <person name="Chin S.H."/>
            <person name="Dew I."/>
            <person name="Evans C.A."/>
            <person name="Ferriera S."/>
            <person name="Flanigan M."/>
            <person name="Fosler C."/>
            <person name="Glodek A."/>
            <person name="Gu Z."/>
            <person name="Holt R.A."/>
            <person name="Jennings D."/>
            <person name="Kraft C.L."/>
            <person name="Lu F."/>
            <person name="Nguyen T."/>
            <person name="Nusskern D.R."/>
            <person name="Pfannkoch C.M."/>
            <person name="Sitter C."/>
            <person name="Sutton G.G."/>
            <person name="Venter J.C."/>
            <person name="Wang Z."/>
            <person name="Woodage T."/>
            <person name="Zheng X.H."/>
            <person name="Zhong F."/>
        </authorList>
    </citation>
    <scope>NUCLEOTIDE SEQUENCE [LARGE SCALE GENOMIC DNA]</scope>
    <source>
        <strain>BN</strain>
        <strain evidence="8">Sprague-Dawley</strain>
    </source>
</reference>
<comment type="similarity">
    <text evidence="2">Belongs to the MS4A family.</text>
</comment>
<dbReference type="Pfam" id="PF04103">
    <property type="entry name" value="CD20"/>
    <property type="match status" value="1"/>
</dbReference>
<evidence type="ECO:0000256" key="1">
    <source>
        <dbReference type="ARBA" id="ARBA00004141"/>
    </source>
</evidence>
<dbReference type="PANTHER" id="PTHR23320">
    <property type="entry name" value="MEMBRANE-SPANNING 4-DOMAINS SUBFAMILY A MS4A -RELATED"/>
    <property type="match status" value="1"/>
</dbReference>
<dbReference type="PANTHER" id="PTHR23320:SF128">
    <property type="entry name" value="MEMBRANE-SPANNING 4-DOMAINS SUBFAMILY A MEMBER 4A"/>
    <property type="match status" value="1"/>
</dbReference>
<evidence type="ECO:0000313" key="7">
    <source>
        <dbReference type="EMBL" id="EDM12873.1"/>
    </source>
</evidence>
<keyword evidence="5 6" id="KW-0472">Membrane</keyword>
<keyword evidence="4 6" id="KW-1133">Transmembrane helix</keyword>
<dbReference type="EMBL" id="CH473953">
    <property type="protein sequence ID" value="EDM12873.1"/>
    <property type="molecule type" value="Genomic_DNA"/>
</dbReference>